<dbReference type="InterPro" id="IPR036383">
    <property type="entry name" value="TSP1_rpt_sf"/>
</dbReference>
<dbReference type="PROSITE" id="PS50092">
    <property type="entry name" value="TSP1"/>
    <property type="match status" value="1"/>
</dbReference>
<dbReference type="GO" id="GO:0030036">
    <property type="term" value="P:actin cytoskeleton organization"/>
    <property type="evidence" value="ECO:0007669"/>
    <property type="project" value="TreeGrafter"/>
</dbReference>
<dbReference type="PANTHER" id="PTHR11311">
    <property type="entry name" value="SPONDIN"/>
    <property type="match status" value="1"/>
</dbReference>
<dbReference type="InParanoid" id="H2Z589"/>
<dbReference type="Pfam" id="PF19030">
    <property type="entry name" value="TSP1_ADAMTS"/>
    <property type="match status" value="1"/>
</dbReference>
<reference evidence="2" key="1">
    <citation type="submission" date="2003-08" db="EMBL/GenBank/DDBJ databases">
        <authorList>
            <person name="Birren B."/>
            <person name="Nusbaum C."/>
            <person name="Abebe A."/>
            <person name="Abouelleil A."/>
            <person name="Adekoya E."/>
            <person name="Ait-zahra M."/>
            <person name="Allen N."/>
            <person name="Allen T."/>
            <person name="An P."/>
            <person name="Anderson M."/>
            <person name="Anderson S."/>
            <person name="Arachchi H."/>
            <person name="Armbruster J."/>
            <person name="Bachantsang P."/>
            <person name="Baldwin J."/>
            <person name="Barry A."/>
            <person name="Bayul T."/>
            <person name="Blitshsteyn B."/>
            <person name="Bloom T."/>
            <person name="Blye J."/>
            <person name="Boguslavskiy L."/>
            <person name="Borowsky M."/>
            <person name="Boukhgalter B."/>
            <person name="Brunache A."/>
            <person name="Butler J."/>
            <person name="Calixte N."/>
            <person name="Calvo S."/>
            <person name="Camarata J."/>
            <person name="Campo K."/>
            <person name="Chang J."/>
            <person name="Cheshatsang Y."/>
            <person name="Citroen M."/>
            <person name="Collymore A."/>
            <person name="Considine T."/>
            <person name="Cook A."/>
            <person name="Cooke P."/>
            <person name="Corum B."/>
            <person name="Cuomo C."/>
            <person name="David R."/>
            <person name="Dawoe T."/>
            <person name="Degray S."/>
            <person name="Dodge S."/>
            <person name="Dooley K."/>
            <person name="Dorje P."/>
            <person name="Dorjee K."/>
            <person name="Dorris L."/>
            <person name="Duffey N."/>
            <person name="Dupes A."/>
            <person name="Elkins T."/>
            <person name="Engels R."/>
            <person name="Erickson J."/>
            <person name="Farina A."/>
            <person name="Faro S."/>
            <person name="Ferreira P."/>
            <person name="Fischer H."/>
            <person name="Fitzgerald M."/>
            <person name="Foley K."/>
            <person name="Gage D."/>
            <person name="Galagan J."/>
            <person name="Gearin G."/>
            <person name="Gnerre S."/>
            <person name="Gnirke A."/>
            <person name="Goyette A."/>
            <person name="Graham J."/>
            <person name="Grandbois E."/>
            <person name="Gyaltsen K."/>
            <person name="Hafez N."/>
            <person name="Hagopian D."/>
            <person name="Hagos B."/>
            <person name="Hall J."/>
            <person name="Hatcher B."/>
            <person name="Heller A."/>
            <person name="Higgins H."/>
            <person name="Honan T."/>
            <person name="Horn A."/>
            <person name="Houde N."/>
            <person name="Hughes L."/>
            <person name="Hulme W."/>
            <person name="Husby E."/>
            <person name="Iliev I."/>
            <person name="Jaffe D."/>
            <person name="Jones C."/>
            <person name="Kamal M."/>
            <person name="Kamat A."/>
            <person name="Kamvysselis M."/>
            <person name="Karlsson E."/>
            <person name="Kells C."/>
            <person name="Kieu A."/>
            <person name="Kisner P."/>
            <person name="Kodira C."/>
            <person name="Kulbokas E."/>
            <person name="Labutti K."/>
            <person name="Lama D."/>
            <person name="Landers T."/>
            <person name="Leger J."/>
            <person name="Levine S."/>
            <person name="Lewis D."/>
            <person name="Lewis T."/>
            <person name="Lindblad-toh K."/>
            <person name="Liu X."/>
            <person name="Lokyitsang T."/>
            <person name="Lokyitsang Y."/>
            <person name="Lucien O."/>
            <person name="Lui A."/>
            <person name="Ma L.J."/>
            <person name="Mabbitt R."/>
            <person name="Macdonald J."/>
            <person name="Maclean C."/>
            <person name="Major J."/>
            <person name="Manning J."/>
            <person name="Marabella R."/>
            <person name="Maru K."/>
            <person name="Matthews C."/>
            <person name="Mauceli E."/>
            <person name="Mccarthy M."/>
            <person name="Mcdonough S."/>
            <person name="Mcghee T."/>
            <person name="Meldrim J."/>
            <person name="Meneus L."/>
            <person name="Mesirov J."/>
            <person name="Mihalev A."/>
            <person name="Mihova T."/>
            <person name="Mikkelsen T."/>
            <person name="Mlenga V."/>
            <person name="Moru K."/>
            <person name="Mozes J."/>
            <person name="Mulrain L."/>
            <person name="Munson G."/>
            <person name="Naylor J."/>
            <person name="Newes C."/>
            <person name="Nguyen C."/>
            <person name="Nguyen N."/>
            <person name="Nguyen T."/>
            <person name="Nicol R."/>
            <person name="Nielsen C."/>
            <person name="Nizzari M."/>
            <person name="Norbu C."/>
            <person name="Norbu N."/>
            <person name="O'donnell P."/>
            <person name="Okoawo O."/>
            <person name="O'leary S."/>
            <person name="Omotosho B."/>
            <person name="O'neill K."/>
            <person name="Osman S."/>
            <person name="Parker S."/>
            <person name="Perrin D."/>
            <person name="Phunkhang P."/>
            <person name="Piqani B."/>
            <person name="Purcell S."/>
            <person name="Rachupka T."/>
            <person name="Ramasamy U."/>
            <person name="Rameau R."/>
            <person name="Ray V."/>
            <person name="Raymond C."/>
            <person name="Retta R."/>
            <person name="Richardson S."/>
            <person name="Rise C."/>
            <person name="Rodriguez J."/>
            <person name="Rogers J."/>
            <person name="Rogov P."/>
            <person name="Rutman M."/>
            <person name="Schupbach R."/>
            <person name="Seaman C."/>
            <person name="Settipalli S."/>
            <person name="Sharpe T."/>
            <person name="Sheridan J."/>
            <person name="Sherpa N."/>
            <person name="Shi J."/>
            <person name="Smirnov S."/>
            <person name="Smith C."/>
            <person name="Sougnez C."/>
            <person name="Spencer B."/>
            <person name="Stalker J."/>
            <person name="Stange-thomann N."/>
            <person name="Stavropoulos S."/>
            <person name="Stetson K."/>
            <person name="Stone C."/>
            <person name="Stone S."/>
            <person name="Stubbs M."/>
            <person name="Talamas J."/>
            <person name="Tchuinga P."/>
            <person name="Tenzing P."/>
            <person name="Tesfaye S."/>
            <person name="Theodore J."/>
            <person name="Thoulutsang Y."/>
            <person name="Topham K."/>
            <person name="Towey S."/>
            <person name="Tsamla T."/>
            <person name="Tsomo N."/>
            <person name="Vallee D."/>
            <person name="Vassiliev H."/>
            <person name="Venkataraman V."/>
            <person name="Vinson J."/>
            <person name="Vo A."/>
            <person name="Wade C."/>
            <person name="Wang S."/>
            <person name="Wangchuk T."/>
            <person name="Wangdi T."/>
            <person name="Whittaker C."/>
            <person name="Wilkinson J."/>
            <person name="Wu Y."/>
            <person name="Wyman D."/>
            <person name="Yadav S."/>
            <person name="Yang S."/>
            <person name="Yang X."/>
            <person name="Yeager S."/>
            <person name="Yee E."/>
            <person name="Young G."/>
            <person name="Zainoun J."/>
            <person name="Zembeck L."/>
            <person name="Zimmer A."/>
            <person name="Zody M."/>
            <person name="Lander E."/>
        </authorList>
    </citation>
    <scope>NUCLEOTIDE SEQUENCE [LARGE SCALE GENOMIC DNA]</scope>
</reference>
<reference evidence="1" key="3">
    <citation type="submission" date="2025-09" db="UniProtKB">
        <authorList>
            <consortium name="Ensembl"/>
        </authorList>
    </citation>
    <scope>IDENTIFICATION</scope>
</reference>
<dbReference type="GeneTree" id="ENSGT00940000172877"/>
<evidence type="ECO:0000313" key="1">
    <source>
        <dbReference type="Ensembl" id="ENSCSAVP00000012751.1"/>
    </source>
</evidence>
<accession>H2Z589</accession>
<dbReference type="GO" id="GO:0005886">
    <property type="term" value="C:plasma membrane"/>
    <property type="evidence" value="ECO:0007669"/>
    <property type="project" value="TreeGrafter"/>
</dbReference>
<dbReference type="AlphaFoldDB" id="H2Z589"/>
<dbReference type="Ensembl" id="ENSCSAVT00000012900.1">
    <property type="protein sequence ID" value="ENSCSAVP00000012751.1"/>
    <property type="gene ID" value="ENSCSAVG00000007489.1"/>
</dbReference>
<proteinExistence type="predicted"/>
<dbReference type="eggNOG" id="KOG3538">
    <property type="taxonomic scope" value="Eukaryota"/>
</dbReference>
<dbReference type="STRING" id="51511.ENSCSAVP00000012751"/>
<protein>
    <recommendedName>
        <fullName evidence="3">Spondin-like TSP1 domain-containing protein</fullName>
    </recommendedName>
</protein>
<evidence type="ECO:0000313" key="2">
    <source>
        <dbReference type="Proteomes" id="UP000007875"/>
    </source>
</evidence>
<organism evidence="1 2">
    <name type="scientific">Ciona savignyi</name>
    <name type="common">Pacific transparent sea squirt</name>
    <dbReference type="NCBI Taxonomy" id="51511"/>
    <lineage>
        <taxon>Eukaryota</taxon>
        <taxon>Metazoa</taxon>
        <taxon>Chordata</taxon>
        <taxon>Tunicata</taxon>
        <taxon>Ascidiacea</taxon>
        <taxon>Phlebobranchia</taxon>
        <taxon>Cionidae</taxon>
        <taxon>Ciona</taxon>
    </lineage>
</organism>
<dbReference type="InterPro" id="IPR000884">
    <property type="entry name" value="TSP1_rpt"/>
</dbReference>
<evidence type="ECO:0008006" key="3">
    <source>
        <dbReference type="Google" id="ProtNLM"/>
    </source>
</evidence>
<sequence>MKDNLVPPPVGLADRSLFVSNGIQGGDQPLIFPHNESSNICGIGYQTRRVHCRKKDSRRVRQKMCINWDQPVSTRSCLVSCSQDCLLSEWTSWSTCESECSRKIREKLVTSDAFSPAGLLSVYQRRSRYIVRHRVGGGVPCEIEMQQARLCDDASQCVVYKWHISKWGPCILAVGMSTVLEDGLKCRGIKTRTMRCYLHTISGNIPTDEINCLQKAGPIPHASRPCAASCRRDLAFSEWLERLG</sequence>
<dbReference type="InterPro" id="IPR051418">
    <property type="entry name" value="Spondin/Thrombospondin_T1"/>
</dbReference>
<reference evidence="1" key="2">
    <citation type="submission" date="2025-08" db="UniProtKB">
        <authorList>
            <consortium name="Ensembl"/>
        </authorList>
    </citation>
    <scope>IDENTIFICATION</scope>
</reference>
<keyword evidence="2" id="KW-1185">Reference proteome</keyword>
<dbReference type="PANTHER" id="PTHR11311:SF30">
    <property type="entry name" value="SPONDIN-LIKE TSP1 DOMAIN-CONTAINING PROTEIN"/>
    <property type="match status" value="1"/>
</dbReference>
<dbReference type="Gene3D" id="2.20.100.10">
    <property type="entry name" value="Thrombospondin type-1 (TSP1) repeat"/>
    <property type="match status" value="1"/>
</dbReference>
<name>H2Z589_CIOSA</name>
<dbReference type="Proteomes" id="UP000007875">
    <property type="component" value="Unassembled WGS sequence"/>
</dbReference>
<dbReference type="HOGENOM" id="CLU_1140185_0_0_1"/>